<dbReference type="InterPro" id="IPR010031">
    <property type="entry name" value="FAD_lactone_oxidase-like"/>
</dbReference>
<dbReference type="InterPro" id="IPR016169">
    <property type="entry name" value="FAD-bd_PCMH_sub2"/>
</dbReference>
<evidence type="ECO:0000313" key="4">
    <source>
        <dbReference type="EMBL" id="MCO6045273.1"/>
    </source>
</evidence>
<evidence type="ECO:0000256" key="2">
    <source>
        <dbReference type="ARBA" id="ARBA00022827"/>
    </source>
</evidence>
<dbReference type="Gene3D" id="3.30.43.10">
    <property type="entry name" value="Uridine Diphospho-n-acetylenolpyruvylglucosamine Reductase, domain 2"/>
    <property type="match status" value="1"/>
</dbReference>
<keyword evidence="1" id="KW-0285">Flavoprotein</keyword>
<keyword evidence="5" id="KW-1185">Reference proteome</keyword>
<dbReference type="AlphaFoldDB" id="A0A9X2FBN2"/>
<dbReference type="InterPro" id="IPR006094">
    <property type="entry name" value="Oxid_FAD_bind_N"/>
</dbReference>
<gene>
    <name evidence="4" type="ORF">NG895_15280</name>
</gene>
<accession>A0A9X2FBN2</accession>
<evidence type="ECO:0000259" key="3">
    <source>
        <dbReference type="PROSITE" id="PS51387"/>
    </source>
</evidence>
<protein>
    <submittedName>
        <fullName evidence="4">FAD-binding oxidoreductase</fullName>
    </submittedName>
</protein>
<dbReference type="GO" id="GO:0071949">
    <property type="term" value="F:FAD binding"/>
    <property type="evidence" value="ECO:0007669"/>
    <property type="project" value="InterPro"/>
</dbReference>
<dbReference type="InterPro" id="IPR036318">
    <property type="entry name" value="FAD-bd_PCMH-like_sf"/>
</dbReference>
<dbReference type="InterPro" id="IPR016166">
    <property type="entry name" value="FAD-bd_PCMH"/>
</dbReference>
<dbReference type="InterPro" id="IPR016167">
    <property type="entry name" value="FAD-bd_PCMH_sub1"/>
</dbReference>
<name>A0A9X2FBN2_9BACT</name>
<dbReference type="PANTHER" id="PTHR43762">
    <property type="entry name" value="L-GULONOLACTONE OXIDASE"/>
    <property type="match status" value="1"/>
</dbReference>
<dbReference type="SUPFAM" id="SSF56176">
    <property type="entry name" value="FAD-binding/transporter-associated domain-like"/>
    <property type="match status" value="1"/>
</dbReference>
<organism evidence="4 5">
    <name type="scientific">Aeoliella straminimaris</name>
    <dbReference type="NCBI Taxonomy" id="2954799"/>
    <lineage>
        <taxon>Bacteria</taxon>
        <taxon>Pseudomonadati</taxon>
        <taxon>Planctomycetota</taxon>
        <taxon>Planctomycetia</taxon>
        <taxon>Pirellulales</taxon>
        <taxon>Lacipirellulaceae</taxon>
        <taxon>Aeoliella</taxon>
    </lineage>
</organism>
<sequence>MKNRWLLAKKYRLAAVLAGLAALAVFYPRRPDRDPLVLDDVSRLNQTRVSEVLSPRSVEELQQAIERAKQRGLKVSISGKKHSQGGHAFYHDAMHLDMTAFNKVLDFDKDQKTIHVQSGVTWKQIQEHVNPHGLAVAVMQSSNIFTVGGSISANAHGRDPNYGPIIETVRSFRLLNAEGQLINVNRTENAELFSLAIGGFGLFGVIVDAELDLIENSVYKKKTVSLDYQEYPEYFEKLVQGKPEVGIHFGRLSIDSESLLRDGYVVTYTETDERPEDVSRLTEESHVSRDKFFFELSRKGDWGKEVRWRSQQKWVDVPGETEVVARNNVMRPPIQFLDYDAEEDTDILQEYFVPVGNFVSFIDKLRQIAEEEEINLLSVTLRFVPASDEAVLSYANSDCFAVVLYINQQRSSDGIQEALHWTRQLVDAVQECGGTYYLVYQRYPSATQLRAVYPRFDEFVQRKRFYDEGELFMNRFYDHYAGGVTRAPLPAASP</sequence>
<evidence type="ECO:0000313" key="5">
    <source>
        <dbReference type="Proteomes" id="UP001155241"/>
    </source>
</evidence>
<dbReference type="InterPro" id="IPR016164">
    <property type="entry name" value="FAD-linked_Oxase-like_C"/>
</dbReference>
<dbReference type="GO" id="GO:0016899">
    <property type="term" value="F:oxidoreductase activity, acting on the CH-OH group of donors, oxygen as acceptor"/>
    <property type="evidence" value="ECO:0007669"/>
    <property type="project" value="InterPro"/>
</dbReference>
<dbReference type="PROSITE" id="PS51387">
    <property type="entry name" value="FAD_PCMH"/>
    <property type="match status" value="1"/>
</dbReference>
<feature type="domain" description="FAD-binding PCMH-type" evidence="3">
    <location>
        <begin position="45"/>
        <end position="216"/>
    </location>
</feature>
<reference evidence="4" key="1">
    <citation type="submission" date="2022-06" db="EMBL/GenBank/DDBJ databases">
        <title>Aeoliella straminimaris, a novel planctomycete from sediments.</title>
        <authorList>
            <person name="Vitorino I.R."/>
            <person name="Lage O.M."/>
        </authorList>
    </citation>
    <scope>NUCLEOTIDE SEQUENCE</scope>
    <source>
        <strain evidence="4">ICT_H6.2</strain>
    </source>
</reference>
<dbReference type="PANTHER" id="PTHR43762:SF1">
    <property type="entry name" value="D-ARABINONO-1,4-LACTONE OXIDASE"/>
    <property type="match status" value="1"/>
</dbReference>
<comment type="caution">
    <text evidence="4">The sequence shown here is derived from an EMBL/GenBank/DDBJ whole genome shotgun (WGS) entry which is preliminary data.</text>
</comment>
<dbReference type="Pfam" id="PF01565">
    <property type="entry name" value="FAD_binding_4"/>
    <property type="match status" value="1"/>
</dbReference>
<keyword evidence="2" id="KW-0274">FAD</keyword>
<dbReference type="RefSeq" id="WP_252853389.1">
    <property type="nucleotide sequence ID" value="NZ_JAMXLR010000054.1"/>
</dbReference>
<dbReference type="Gene3D" id="3.30.465.10">
    <property type="match status" value="1"/>
</dbReference>
<dbReference type="SUPFAM" id="SSF55103">
    <property type="entry name" value="FAD-linked oxidases, C-terminal domain"/>
    <property type="match status" value="1"/>
</dbReference>
<dbReference type="EMBL" id="JAMXLR010000054">
    <property type="protein sequence ID" value="MCO6045273.1"/>
    <property type="molecule type" value="Genomic_DNA"/>
</dbReference>
<proteinExistence type="predicted"/>
<evidence type="ECO:0000256" key="1">
    <source>
        <dbReference type="ARBA" id="ARBA00022630"/>
    </source>
</evidence>
<dbReference type="Proteomes" id="UP001155241">
    <property type="component" value="Unassembled WGS sequence"/>
</dbReference>